<evidence type="ECO:0000259" key="10">
    <source>
        <dbReference type="Pfam" id="PF03828"/>
    </source>
</evidence>
<accession>A0A9D4NXE8</accession>
<dbReference type="GO" id="GO:0031123">
    <property type="term" value="P:RNA 3'-end processing"/>
    <property type="evidence" value="ECO:0007669"/>
    <property type="project" value="TreeGrafter"/>
</dbReference>
<dbReference type="Gene3D" id="3.30.460.10">
    <property type="entry name" value="Beta Polymerase, domain 2"/>
    <property type="match status" value="1"/>
</dbReference>
<evidence type="ECO:0000256" key="2">
    <source>
        <dbReference type="ARBA" id="ARBA00001946"/>
    </source>
</evidence>
<dbReference type="EMBL" id="SDOV01000006">
    <property type="protein sequence ID" value="KAH7640138.1"/>
    <property type="molecule type" value="Genomic_DNA"/>
</dbReference>
<protein>
    <submittedName>
        <fullName evidence="12">Polyrna polymerase gld2-like</fullName>
    </submittedName>
</protein>
<feature type="domain" description="Poly(A) RNA polymerase mitochondrial-like central palm" evidence="11">
    <location>
        <begin position="195"/>
        <end position="392"/>
    </location>
</feature>
<dbReference type="InterPro" id="IPR002058">
    <property type="entry name" value="PAP_assoc"/>
</dbReference>
<evidence type="ECO:0000256" key="3">
    <source>
        <dbReference type="ARBA" id="ARBA00004496"/>
    </source>
</evidence>
<comment type="similarity">
    <text evidence="8">Belongs to the DNA polymerase type-B-like family. GLD2 subfamily.</text>
</comment>
<dbReference type="CDD" id="cd05402">
    <property type="entry name" value="NT_PAP_TUTase"/>
    <property type="match status" value="1"/>
</dbReference>
<dbReference type="AlphaFoldDB" id="A0A9D4NXE8"/>
<keyword evidence="6" id="KW-0479">Metal-binding</keyword>
<comment type="cofactor">
    <cofactor evidence="2">
        <name>Mg(2+)</name>
        <dbReference type="ChEBI" id="CHEBI:18420"/>
    </cofactor>
</comment>
<evidence type="ECO:0000259" key="11">
    <source>
        <dbReference type="Pfam" id="PF22600"/>
    </source>
</evidence>
<dbReference type="InterPro" id="IPR054708">
    <property type="entry name" value="MTPAP-like_central"/>
</dbReference>
<feature type="compositionally biased region" description="Basic residues" evidence="9">
    <location>
        <begin position="65"/>
        <end position="80"/>
    </location>
</feature>
<keyword evidence="4" id="KW-0963">Cytoplasm</keyword>
<dbReference type="Proteomes" id="UP000828236">
    <property type="component" value="Unassembled WGS sequence"/>
</dbReference>
<dbReference type="SUPFAM" id="SSF81301">
    <property type="entry name" value="Nucleotidyltransferase"/>
    <property type="match status" value="1"/>
</dbReference>
<dbReference type="OrthoDB" id="2274644at2759"/>
<feature type="domain" description="PAP-associated" evidence="10">
    <location>
        <begin position="481"/>
        <end position="546"/>
    </location>
</feature>
<evidence type="ECO:0000256" key="7">
    <source>
        <dbReference type="ARBA" id="ARBA00022842"/>
    </source>
</evidence>
<dbReference type="GO" id="GO:1990817">
    <property type="term" value="F:poly(A) RNA polymerase activity"/>
    <property type="evidence" value="ECO:0007669"/>
    <property type="project" value="TreeGrafter"/>
</dbReference>
<dbReference type="GO" id="GO:0046872">
    <property type="term" value="F:metal ion binding"/>
    <property type="evidence" value="ECO:0007669"/>
    <property type="project" value="UniProtKB-KW"/>
</dbReference>
<dbReference type="Pfam" id="PF03828">
    <property type="entry name" value="PAP_assoc"/>
    <property type="match status" value="1"/>
</dbReference>
<gene>
    <name evidence="12" type="ORF">HUG17_10618</name>
</gene>
<keyword evidence="7" id="KW-0460">Magnesium</keyword>
<evidence type="ECO:0000256" key="8">
    <source>
        <dbReference type="ARBA" id="ARBA00038491"/>
    </source>
</evidence>
<evidence type="ECO:0000256" key="9">
    <source>
        <dbReference type="SAM" id="MobiDB-lite"/>
    </source>
</evidence>
<dbReference type="PANTHER" id="PTHR12271:SF40">
    <property type="entry name" value="POLY(A) RNA POLYMERASE GLD2"/>
    <property type="match status" value="1"/>
</dbReference>
<organism evidence="12">
    <name type="scientific">Dermatophagoides farinae</name>
    <name type="common">American house dust mite</name>
    <dbReference type="NCBI Taxonomy" id="6954"/>
    <lineage>
        <taxon>Eukaryota</taxon>
        <taxon>Metazoa</taxon>
        <taxon>Ecdysozoa</taxon>
        <taxon>Arthropoda</taxon>
        <taxon>Chelicerata</taxon>
        <taxon>Arachnida</taxon>
        <taxon>Acari</taxon>
        <taxon>Acariformes</taxon>
        <taxon>Sarcoptiformes</taxon>
        <taxon>Astigmata</taxon>
        <taxon>Psoroptidia</taxon>
        <taxon>Analgoidea</taxon>
        <taxon>Pyroglyphidae</taxon>
        <taxon>Dermatophagoidinae</taxon>
        <taxon>Dermatophagoides</taxon>
    </lineage>
</organism>
<feature type="compositionally biased region" description="Acidic residues" evidence="9">
    <location>
        <begin position="311"/>
        <end position="322"/>
    </location>
</feature>
<feature type="region of interest" description="Disordered" evidence="9">
    <location>
        <begin position="46"/>
        <end position="110"/>
    </location>
</feature>
<evidence type="ECO:0000256" key="4">
    <source>
        <dbReference type="ARBA" id="ARBA00022490"/>
    </source>
</evidence>
<evidence type="ECO:0000313" key="12">
    <source>
        <dbReference type="EMBL" id="KAH7640138.1"/>
    </source>
</evidence>
<feature type="compositionally biased region" description="Polar residues" evidence="9">
    <location>
        <begin position="50"/>
        <end position="63"/>
    </location>
</feature>
<reference evidence="12" key="2">
    <citation type="journal article" date="2021" name="World Allergy Organ. J.">
        <title>Chromosome-level assembly of Dermatophagoides farinae genome and transcriptome reveals two novel allergens Der f 37 and Der f 39.</title>
        <authorList>
            <person name="Chen J."/>
            <person name="Cai Z."/>
            <person name="Fan D."/>
            <person name="Hu J."/>
            <person name="Hou Y."/>
            <person name="He Y."/>
            <person name="Zhang Z."/>
            <person name="Zhao Z."/>
            <person name="Gao P."/>
            <person name="Hu W."/>
            <person name="Sun J."/>
            <person name="Li J."/>
            <person name="Ji K."/>
        </authorList>
    </citation>
    <scope>NUCLEOTIDE SEQUENCE</scope>
    <source>
        <strain evidence="12">JKM2019</strain>
    </source>
</reference>
<reference evidence="12" key="1">
    <citation type="submission" date="2020-06" db="EMBL/GenBank/DDBJ databases">
        <authorList>
            <person name="Ji K."/>
            <person name="Li J."/>
        </authorList>
    </citation>
    <scope>NUCLEOTIDE SEQUENCE</scope>
    <source>
        <strain evidence="12">JKM2019</strain>
        <tissue evidence="12">Whole body</tissue>
    </source>
</reference>
<dbReference type="GO" id="GO:0005737">
    <property type="term" value="C:cytoplasm"/>
    <property type="evidence" value="ECO:0007669"/>
    <property type="project" value="UniProtKB-SubCell"/>
</dbReference>
<evidence type="ECO:0000256" key="6">
    <source>
        <dbReference type="ARBA" id="ARBA00022723"/>
    </source>
</evidence>
<dbReference type="Pfam" id="PF22600">
    <property type="entry name" value="MTPAP-like_central"/>
    <property type="match status" value="1"/>
</dbReference>
<feature type="region of interest" description="Disordered" evidence="9">
    <location>
        <begin position="268"/>
        <end position="327"/>
    </location>
</feature>
<dbReference type="SUPFAM" id="SSF81631">
    <property type="entry name" value="PAP/OAS1 substrate-binding domain"/>
    <property type="match status" value="1"/>
</dbReference>
<dbReference type="InterPro" id="IPR043519">
    <property type="entry name" value="NT_sf"/>
</dbReference>
<comment type="subcellular location">
    <subcellularLocation>
        <location evidence="3">Cytoplasm</location>
    </subcellularLocation>
</comment>
<evidence type="ECO:0000256" key="5">
    <source>
        <dbReference type="ARBA" id="ARBA00022679"/>
    </source>
</evidence>
<evidence type="ECO:0000256" key="1">
    <source>
        <dbReference type="ARBA" id="ARBA00001936"/>
    </source>
</evidence>
<sequence>MSSNILIDHQDAAIISSKIAQISSPKMSNTLQKLTNQLQAIGLKQHDEQATSSSDNAGAQTTGSSKKRRSRQSNRSRSRSRSNSFNISSPSTDGNHHQRQQLNQERSDSLVRQKNVRFSLSNSTLSLPSTVSNSATIQRIFTNTGFNNRLRHRSNSESHLSSNDSVVVNMPQRNHRQQQRSMMNTKPGTSNDFVSREIMDYYHRNRQSSDKYKAKQILRESLENTFKQSFPDYFINLHIIGSSTNGIGDNASTVDICVMAHKKSILPAHSEQVPVPNSKNEKKPTEKSPKKPVEQVEEKIVHAAADSNTDGGDDTNENDNDDSGNVIGNEDLALKHIEKILQSKNFAQNIVLIPARVPIIKFKDNICNMNVTLNLNQEVSIRNTQLIRDYSKMDWRFPQLAMIIKEWARENRINSAVEKSISPYSWTLMVIHYLQAVEPPVLPCLQKMSPQRYDIDINMDDERNVWRQAPVKWQSKNNNSLKQLMKGFFRYFGYVYRYDQHIISIREGKVLNRIYHRSSNGVGTDENAVIQWNSLMCVEEPFNRSNTTRCVKDYATFERVKELLRMSSNALKGNRISLFNIIVDDMDFPNKY</sequence>
<comment type="caution">
    <text evidence="12">The sequence shown here is derived from an EMBL/GenBank/DDBJ whole genome shotgun (WGS) entry which is preliminary data.</text>
</comment>
<dbReference type="Gene3D" id="1.10.1410.10">
    <property type="match status" value="1"/>
</dbReference>
<keyword evidence="5" id="KW-0808">Transferase</keyword>
<proteinExistence type="inferred from homology"/>
<feature type="compositionally biased region" description="Basic and acidic residues" evidence="9">
    <location>
        <begin position="279"/>
        <end position="301"/>
    </location>
</feature>
<comment type="cofactor">
    <cofactor evidence="1">
        <name>Mn(2+)</name>
        <dbReference type="ChEBI" id="CHEBI:29035"/>
    </cofactor>
</comment>
<feature type="compositionally biased region" description="Low complexity" evidence="9">
    <location>
        <begin position="81"/>
        <end position="91"/>
    </location>
</feature>
<dbReference type="PANTHER" id="PTHR12271">
    <property type="entry name" value="POLY A POLYMERASE CID PAP -RELATED"/>
    <property type="match status" value="1"/>
</dbReference>
<name>A0A9D4NXE8_DERFA</name>